<name>A0ABV4AFS4_9GAMM</name>
<proteinExistence type="predicted"/>
<keyword evidence="2" id="KW-1185">Reference proteome</keyword>
<dbReference type="SUPFAM" id="SSF47413">
    <property type="entry name" value="lambda repressor-like DNA-binding domains"/>
    <property type="match status" value="1"/>
</dbReference>
<organism evidence="1 2">
    <name type="scientific">Isoalcanivorax beigongshangi</name>
    <dbReference type="NCBI Taxonomy" id="3238810"/>
    <lineage>
        <taxon>Bacteria</taxon>
        <taxon>Pseudomonadati</taxon>
        <taxon>Pseudomonadota</taxon>
        <taxon>Gammaproteobacteria</taxon>
        <taxon>Oceanospirillales</taxon>
        <taxon>Alcanivoracaceae</taxon>
        <taxon>Isoalcanivorax</taxon>
    </lineage>
</organism>
<comment type="caution">
    <text evidence="1">The sequence shown here is derived from an EMBL/GenBank/DDBJ whole genome shotgun (WGS) entry which is preliminary data.</text>
</comment>
<dbReference type="EMBL" id="JBGCUO010000001">
    <property type="protein sequence ID" value="MEY1661564.1"/>
    <property type="molecule type" value="Genomic_DNA"/>
</dbReference>
<dbReference type="Pfam" id="PF09048">
    <property type="entry name" value="Cro"/>
    <property type="match status" value="1"/>
</dbReference>
<dbReference type="Proteomes" id="UP001562065">
    <property type="component" value="Unassembled WGS sequence"/>
</dbReference>
<gene>
    <name evidence="1" type="ORF">AB5I84_05295</name>
</gene>
<evidence type="ECO:0000313" key="2">
    <source>
        <dbReference type="Proteomes" id="UP001562065"/>
    </source>
</evidence>
<protein>
    <submittedName>
        <fullName evidence="1">Cro/CI family transcriptional regulator</fullName>
    </submittedName>
</protein>
<dbReference type="RefSeq" id="WP_369454816.1">
    <property type="nucleotide sequence ID" value="NZ_JBGCUO010000001.1"/>
</dbReference>
<reference evidence="1 2" key="1">
    <citation type="submission" date="2024-07" db="EMBL/GenBank/DDBJ databases">
        <authorList>
            <person name="Ren Q."/>
        </authorList>
    </citation>
    <scope>NUCLEOTIDE SEQUENCE [LARGE SCALE GENOMIC DNA]</scope>
    <source>
        <strain evidence="1 2">REN37</strain>
    </source>
</reference>
<dbReference type="InterPro" id="IPR038202">
    <property type="entry name" value="Cro_sf"/>
</dbReference>
<evidence type="ECO:0000313" key="1">
    <source>
        <dbReference type="EMBL" id="MEY1661564.1"/>
    </source>
</evidence>
<dbReference type="Gene3D" id="3.30.240.10">
    <property type="entry name" value="CRO Repressor"/>
    <property type="match status" value="1"/>
</dbReference>
<dbReference type="InterPro" id="IPR000655">
    <property type="entry name" value="Cro-like"/>
</dbReference>
<accession>A0ABV4AFS4</accession>
<dbReference type="InterPro" id="IPR010982">
    <property type="entry name" value="Lambda_DNA-bd_dom_sf"/>
</dbReference>
<sequence length="68" mass="7376">MHKVSLADFVADKGQSHAAALLGMTQPGLSKALRAGREIYVTETSTGRFMASEVRPFPSQQRREQATG</sequence>